<keyword evidence="2" id="KW-1185">Reference proteome</keyword>
<comment type="caution">
    <text evidence="1">The sequence shown here is derived from an EMBL/GenBank/DDBJ whole genome shotgun (WGS) entry which is preliminary data.</text>
</comment>
<reference evidence="1" key="2">
    <citation type="submission" date="2021-01" db="EMBL/GenBank/DDBJ databases">
        <authorList>
            <person name="Schikora-Tamarit M.A."/>
        </authorList>
    </citation>
    <scope>NUCLEOTIDE SEQUENCE</scope>
    <source>
        <strain evidence="1">NCAIM Y.01608</strain>
    </source>
</reference>
<reference evidence="1" key="1">
    <citation type="journal article" date="2021" name="Open Biol.">
        <title>Shared evolutionary footprints suggest mitochondrial oxidative damage underlies multiple complex I losses in fungi.</title>
        <authorList>
            <person name="Schikora-Tamarit M.A."/>
            <person name="Marcet-Houben M."/>
            <person name="Nosek J."/>
            <person name="Gabaldon T."/>
        </authorList>
    </citation>
    <scope>NUCLEOTIDE SEQUENCE</scope>
    <source>
        <strain evidence="1">NCAIM Y.01608</strain>
    </source>
</reference>
<gene>
    <name evidence="1" type="ORF">OGATHE_001601</name>
</gene>
<sequence>MESNGKPTEVETREAEYERIPDFKPPNSACSVSSLSLLATKINPLDRTDLTRSGQIESTLFGTMIPRRLFVVANAVPSLIERVSLSWYCKSLRYTTESLLMESMLSILRSGFSASDTSTEPVGNPFAVHGSNLCVSKLYLIPLML</sequence>
<protein>
    <submittedName>
        <fullName evidence="1">Uncharacterized protein</fullName>
    </submittedName>
</protein>
<dbReference type="AlphaFoldDB" id="A0A9P8TED1"/>
<name>A0A9P8TED1_9ASCO</name>
<dbReference type="EMBL" id="JAEUBD010000382">
    <property type="protein sequence ID" value="KAH3675261.1"/>
    <property type="molecule type" value="Genomic_DNA"/>
</dbReference>
<evidence type="ECO:0000313" key="1">
    <source>
        <dbReference type="EMBL" id="KAH3675261.1"/>
    </source>
</evidence>
<evidence type="ECO:0000313" key="2">
    <source>
        <dbReference type="Proteomes" id="UP000788993"/>
    </source>
</evidence>
<organism evidence="1 2">
    <name type="scientific">Ogataea polymorpha</name>
    <dbReference type="NCBI Taxonomy" id="460523"/>
    <lineage>
        <taxon>Eukaryota</taxon>
        <taxon>Fungi</taxon>
        <taxon>Dikarya</taxon>
        <taxon>Ascomycota</taxon>
        <taxon>Saccharomycotina</taxon>
        <taxon>Pichiomycetes</taxon>
        <taxon>Pichiales</taxon>
        <taxon>Pichiaceae</taxon>
        <taxon>Ogataea</taxon>
    </lineage>
</organism>
<accession>A0A9P8TED1</accession>
<proteinExistence type="predicted"/>
<dbReference type="Proteomes" id="UP000788993">
    <property type="component" value="Unassembled WGS sequence"/>
</dbReference>